<dbReference type="InterPro" id="IPR012338">
    <property type="entry name" value="Beta-lactam/transpept-like"/>
</dbReference>
<dbReference type="Pfam" id="PF02113">
    <property type="entry name" value="Peptidase_S13"/>
    <property type="match status" value="2"/>
</dbReference>
<name>A0ABP8FCV9_9BACT</name>
<protein>
    <submittedName>
        <fullName evidence="3">D-alanyl-D-alanine carboxypeptidase/D-alanyl-D-alanine-endopeptidase</fullName>
    </submittedName>
</protein>
<reference evidence="4" key="1">
    <citation type="journal article" date="2019" name="Int. J. Syst. Evol. Microbiol.">
        <title>The Global Catalogue of Microorganisms (GCM) 10K type strain sequencing project: providing services to taxonomists for standard genome sequencing and annotation.</title>
        <authorList>
            <consortium name="The Broad Institute Genomics Platform"/>
            <consortium name="The Broad Institute Genome Sequencing Center for Infectious Disease"/>
            <person name="Wu L."/>
            <person name="Ma J."/>
        </authorList>
    </citation>
    <scope>NUCLEOTIDE SEQUENCE [LARGE SCALE GENOMIC DNA]</scope>
    <source>
        <strain evidence="4">JCM 17664</strain>
    </source>
</reference>
<evidence type="ECO:0000256" key="1">
    <source>
        <dbReference type="ARBA" id="ARBA00006096"/>
    </source>
</evidence>
<dbReference type="Proteomes" id="UP001501207">
    <property type="component" value="Unassembled WGS sequence"/>
</dbReference>
<comment type="similarity">
    <text evidence="1">Belongs to the peptidase S13 family.</text>
</comment>
<comment type="caution">
    <text evidence="3">The sequence shown here is derived from an EMBL/GenBank/DDBJ whole genome shotgun (WGS) entry which is preliminary data.</text>
</comment>
<dbReference type="Gene3D" id="3.40.710.10">
    <property type="entry name" value="DD-peptidase/beta-lactamase superfamily"/>
    <property type="match status" value="2"/>
</dbReference>
<dbReference type="InterPro" id="IPR000667">
    <property type="entry name" value="Peptidase_S13"/>
</dbReference>
<evidence type="ECO:0000256" key="2">
    <source>
        <dbReference type="ARBA" id="ARBA00022801"/>
    </source>
</evidence>
<keyword evidence="2" id="KW-0378">Hydrolase</keyword>
<evidence type="ECO:0000313" key="4">
    <source>
        <dbReference type="Proteomes" id="UP001501207"/>
    </source>
</evidence>
<gene>
    <name evidence="3" type="primary">dacB</name>
    <name evidence="3" type="ORF">GCM10023143_02060</name>
</gene>
<dbReference type="PANTHER" id="PTHR30023:SF0">
    <property type="entry name" value="PENICILLIN-SENSITIVE CARBOXYPEPTIDASE A"/>
    <property type="match status" value="1"/>
</dbReference>
<proteinExistence type="inferred from homology"/>
<keyword evidence="4" id="KW-1185">Reference proteome</keyword>
<keyword evidence="3" id="KW-0121">Carboxypeptidase</keyword>
<dbReference type="EMBL" id="BAABFN010000001">
    <property type="protein sequence ID" value="GAA4300768.1"/>
    <property type="molecule type" value="Genomic_DNA"/>
</dbReference>
<accession>A0ABP8FCV9</accession>
<evidence type="ECO:0000313" key="3">
    <source>
        <dbReference type="EMBL" id="GAA4300768.1"/>
    </source>
</evidence>
<dbReference type="SUPFAM" id="SSF56601">
    <property type="entry name" value="beta-lactamase/transpeptidase-like"/>
    <property type="match status" value="1"/>
</dbReference>
<keyword evidence="3" id="KW-0645">Protease</keyword>
<dbReference type="GO" id="GO:0004180">
    <property type="term" value="F:carboxypeptidase activity"/>
    <property type="evidence" value="ECO:0007669"/>
    <property type="project" value="UniProtKB-KW"/>
</dbReference>
<dbReference type="PRINTS" id="PR00922">
    <property type="entry name" value="DADACBPTASE3"/>
</dbReference>
<dbReference type="RefSeq" id="WP_344973904.1">
    <property type="nucleotide sequence ID" value="NZ_BAABFN010000001.1"/>
</dbReference>
<sequence length="439" mass="50284">MRYILLLLVTFTLPLHVLRAQTSLARLAEQTLINAPGLNRGYAGICIYEPATGKYLYGHDDDKYFTPASNTKIYTLYAGLSTLGDSTTGIQYQQSRDTLYIRGTGDPSVLHPHFEEQRVPEFLNGVTLPLVFTNPGYDNEIYGPGWGWDDYNEEYQPERSAMPLYGNVARFTVRNYRLQVMPSYFEPDLRTEADESLHPVHFFVQRDRATNIFDHRVRVRDDEEAQEVPFVTDGGRVSAMLLEDTLHRGVLYDARAGNSLPATGWKAVKNIPSDSLYRDMMYHSDNFFAEQVLQMCSMQVFNRIDTHKMIGYMLEHGLKGLPQEARWVDGSGLSRFNLFTPRDMVFVLNRLYREFPHERLYGIFPTGGKGTLSHLYRDMEGAIFAKTGSLSNNSALSGYLITRSGRTLIFSLMVNHYICPAATVRLAMERFLREVYRNY</sequence>
<dbReference type="PANTHER" id="PTHR30023">
    <property type="entry name" value="D-ALANYL-D-ALANINE CARBOXYPEPTIDASE"/>
    <property type="match status" value="1"/>
</dbReference>
<organism evidence="3 4">
    <name type="scientific">Compostibacter hankyongensis</name>
    <dbReference type="NCBI Taxonomy" id="1007089"/>
    <lineage>
        <taxon>Bacteria</taxon>
        <taxon>Pseudomonadati</taxon>
        <taxon>Bacteroidota</taxon>
        <taxon>Chitinophagia</taxon>
        <taxon>Chitinophagales</taxon>
        <taxon>Chitinophagaceae</taxon>
        <taxon>Compostibacter</taxon>
    </lineage>
</organism>